<organism evidence="1 2">
    <name type="scientific">Blautia wexlerae</name>
    <dbReference type="NCBI Taxonomy" id="418240"/>
    <lineage>
        <taxon>Bacteria</taxon>
        <taxon>Bacillati</taxon>
        <taxon>Bacillota</taxon>
        <taxon>Clostridia</taxon>
        <taxon>Lachnospirales</taxon>
        <taxon>Lachnospiraceae</taxon>
        <taxon>Blautia</taxon>
    </lineage>
</organism>
<dbReference type="Proteomes" id="UP000366766">
    <property type="component" value="Unassembled WGS sequence"/>
</dbReference>
<dbReference type="EMBL" id="CABHOF010000037">
    <property type="protein sequence ID" value="VUX65476.1"/>
    <property type="molecule type" value="Genomic_DNA"/>
</dbReference>
<dbReference type="AlphaFoldDB" id="A0A564WSN6"/>
<proteinExistence type="predicted"/>
<keyword evidence="2" id="KW-1185">Reference proteome</keyword>
<evidence type="ECO:0000313" key="2">
    <source>
        <dbReference type="Proteomes" id="UP000366766"/>
    </source>
</evidence>
<name>A0A564WSN6_9FIRM</name>
<protein>
    <submittedName>
        <fullName evidence="1">Uncharacterized protein</fullName>
    </submittedName>
</protein>
<accession>A0A564WSN6</accession>
<dbReference type="RefSeq" id="WP_008706612.1">
    <property type="nucleotide sequence ID" value="NZ_CABHOF010000037.1"/>
</dbReference>
<sequence>MNVTAKIALHLIPESLKSQPVFIRFAGIEISYYEQKTFWSLCSYMVRSCKGIEMMINLINITYCGMKLLSYQDEKFSDYRDKSVQDFRFALSECIRQQVFFATFVKNIETRIKSSSVINALKRAIVKQEHYFIKLFVCPPLNELILN</sequence>
<reference evidence="1 2" key="1">
    <citation type="submission" date="2019-07" db="EMBL/GenBank/DDBJ databases">
        <authorList>
            <person name="Chang H.-W."/>
            <person name="Raman A."/>
            <person name="Venkatesh S."/>
            <person name="Gehrig J."/>
        </authorList>
    </citation>
    <scope>NUCLEOTIDE SEQUENCE [LARGE SCALE GENOMIC DNA]</scope>
    <source>
        <strain evidence="1">Blautia_wexlerae_LFYP_14</strain>
    </source>
</reference>
<evidence type="ECO:0000313" key="1">
    <source>
        <dbReference type="EMBL" id="VUX65476.1"/>
    </source>
</evidence>
<gene>
    <name evidence="1" type="ORF">BWLFYP14_02067</name>
</gene>